<dbReference type="Proteomes" id="UP001634007">
    <property type="component" value="Unassembled WGS sequence"/>
</dbReference>
<gene>
    <name evidence="2" type="ORF">ACJRO7_036066</name>
</gene>
<name>A0ABD3JB94_EUCGL</name>
<comment type="caution">
    <text evidence="2">The sequence shown here is derived from an EMBL/GenBank/DDBJ whole genome shotgun (WGS) entry which is preliminary data.</text>
</comment>
<evidence type="ECO:0000313" key="3">
    <source>
        <dbReference type="Proteomes" id="UP001634007"/>
    </source>
</evidence>
<feature type="transmembrane region" description="Helical" evidence="1">
    <location>
        <begin position="134"/>
        <end position="153"/>
    </location>
</feature>
<dbReference type="InterPro" id="IPR011992">
    <property type="entry name" value="EF-hand-dom_pair"/>
</dbReference>
<keyword evidence="1" id="KW-0472">Membrane</keyword>
<dbReference type="Gene3D" id="1.10.238.10">
    <property type="entry name" value="EF-hand"/>
    <property type="match status" value="1"/>
</dbReference>
<keyword evidence="3" id="KW-1185">Reference proteome</keyword>
<organism evidence="2 3">
    <name type="scientific">Eucalyptus globulus</name>
    <name type="common">Tasmanian blue gum</name>
    <dbReference type="NCBI Taxonomy" id="34317"/>
    <lineage>
        <taxon>Eukaryota</taxon>
        <taxon>Viridiplantae</taxon>
        <taxon>Streptophyta</taxon>
        <taxon>Embryophyta</taxon>
        <taxon>Tracheophyta</taxon>
        <taxon>Spermatophyta</taxon>
        <taxon>Magnoliopsida</taxon>
        <taxon>eudicotyledons</taxon>
        <taxon>Gunneridae</taxon>
        <taxon>Pentapetalae</taxon>
        <taxon>rosids</taxon>
        <taxon>malvids</taxon>
        <taxon>Myrtales</taxon>
        <taxon>Myrtaceae</taxon>
        <taxon>Myrtoideae</taxon>
        <taxon>Eucalypteae</taxon>
        <taxon>Eucalyptus</taxon>
    </lineage>
</organism>
<keyword evidence="1" id="KW-1133">Transmembrane helix</keyword>
<protein>
    <submittedName>
        <fullName evidence="2">Uncharacterized protein</fullName>
    </submittedName>
</protein>
<dbReference type="PANTHER" id="PTHR46824">
    <property type="entry name" value="CALCIUM-BINDING PROTEIN CML48-RELATED"/>
    <property type="match status" value="1"/>
</dbReference>
<accession>A0ABD3JB94</accession>
<dbReference type="EMBL" id="JBJKBG010000009">
    <property type="protein sequence ID" value="KAL3723988.1"/>
    <property type="molecule type" value="Genomic_DNA"/>
</dbReference>
<evidence type="ECO:0000313" key="2">
    <source>
        <dbReference type="EMBL" id="KAL3723988.1"/>
    </source>
</evidence>
<dbReference type="SUPFAM" id="SSF47473">
    <property type="entry name" value="EF-hand"/>
    <property type="match status" value="1"/>
</dbReference>
<feature type="transmembrane region" description="Helical" evidence="1">
    <location>
        <begin position="174"/>
        <end position="195"/>
    </location>
</feature>
<reference evidence="2 3" key="1">
    <citation type="submission" date="2024-11" db="EMBL/GenBank/DDBJ databases">
        <title>Chromosome-level genome assembly of Eucalyptus globulus Labill. provides insights into its genome evolution.</title>
        <authorList>
            <person name="Li X."/>
        </authorList>
    </citation>
    <scope>NUCLEOTIDE SEQUENCE [LARGE SCALE GENOMIC DNA]</scope>
    <source>
        <strain evidence="2">CL2024</strain>
        <tissue evidence="2">Fresh tender leaves</tissue>
    </source>
</reference>
<dbReference type="InterPro" id="IPR044590">
    <property type="entry name" value="CML48/49/50"/>
</dbReference>
<dbReference type="AlphaFoldDB" id="A0ABD3JB94"/>
<dbReference type="PANTHER" id="PTHR46824:SF1">
    <property type="entry name" value="CALCIUM-BINDING PROTEIN CML49-RELATED"/>
    <property type="match status" value="1"/>
</dbReference>
<sequence length="196" mass="20973">MDGYGYGGLYGGGGGSPPPAQLYRNRIVALTPSSFPPGTDPNMVACFQTAGQDESGLVDDRELQRALSSCNQGEHSAFALFAFLLGKINGPELTEAFLSIGFVVPPVVVDLLVTNYDKNGDGSGQLNMIISSSMLPPISLLNICIYFLFYGSISRTCCLIVKGLTKIFKDRDTMLSSSATFTYEAFTLAILPFLIA</sequence>
<evidence type="ECO:0000256" key="1">
    <source>
        <dbReference type="SAM" id="Phobius"/>
    </source>
</evidence>
<proteinExistence type="predicted"/>
<keyword evidence="1" id="KW-0812">Transmembrane</keyword>